<dbReference type="PANTHER" id="PTHR11851:SF149">
    <property type="entry name" value="GH01077P"/>
    <property type="match status" value="1"/>
</dbReference>
<dbReference type="EMBL" id="DS232232">
    <property type="protein sequence ID" value="EDS38083.1"/>
    <property type="molecule type" value="Genomic_DNA"/>
</dbReference>
<dbReference type="EnsemblMetazoa" id="CPIJ012858-RA">
    <property type="protein sequence ID" value="CPIJ012858-PA"/>
    <property type="gene ID" value="CPIJ012858"/>
</dbReference>
<evidence type="ECO:0000256" key="1">
    <source>
        <dbReference type="ARBA" id="ARBA00022670"/>
    </source>
</evidence>
<dbReference type="VEuPathDB" id="VectorBase:CPIJ012858"/>
<organism>
    <name type="scientific">Culex quinquefasciatus</name>
    <name type="common">Southern house mosquito</name>
    <name type="synonym">Culex pungens</name>
    <dbReference type="NCBI Taxonomy" id="7176"/>
    <lineage>
        <taxon>Eukaryota</taxon>
        <taxon>Metazoa</taxon>
        <taxon>Ecdysozoa</taxon>
        <taxon>Arthropoda</taxon>
        <taxon>Hexapoda</taxon>
        <taxon>Insecta</taxon>
        <taxon>Pterygota</taxon>
        <taxon>Neoptera</taxon>
        <taxon>Endopterygota</taxon>
        <taxon>Diptera</taxon>
        <taxon>Nematocera</taxon>
        <taxon>Culicoidea</taxon>
        <taxon>Culicidae</taxon>
        <taxon>Culicinae</taxon>
        <taxon>Culicini</taxon>
        <taxon>Culex</taxon>
        <taxon>Culex</taxon>
    </lineage>
</organism>
<protein>
    <submittedName>
        <fullName evidence="7 8">Mitochondrial processing peptidase beta subunit</fullName>
    </submittedName>
</protein>
<dbReference type="KEGG" id="cqu:CpipJ_CPIJ012858"/>
<dbReference type="GO" id="GO:0004222">
    <property type="term" value="F:metalloendopeptidase activity"/>
    <property type="evidence" value="ECO:0007669"/>
    <property type="project" value="TreeGrafter"/>
</dbReference>
<gene>
    <name evidence="8" type="primary">6045793</name>
    <name evidence="7" type="ORF">CpipJ_CPIJ012858</name>
</gene>
<keyword evidence="9" id="KW-1185">Reference proteome</keyword>
<keyword evidence="5" id="KW-0482">Metalloprotease</keyword>
<dbReference type="InterPro" id="IPR011249">
    <property type="entry name" value="Metalloenz_LuxS/M16"/>
</dbReference>
<proteinExistence type="predicted"/>
<dbReference type="Pfam" id="PF00675">
    <property type="entry name" value="Peptidase_M16"/>
    <property type="match status" value="1"/>
</dbReference>
<evidence type="ECO:0000313" key="9">
    <source>
        <dbReference type="Proteomes" id="UP000002320"/>
    </source>
</evidence>
<reference evidence="8" key="2">
    <citation type="submission" date="2020-05" db="UniProtKB">
        <authorList>
            <consortium name="EnsemblMetazoa"/>
        </authorList>
    </citation>
    <scope>IDENTIFICATION</scope>
    <source>
        <strain evidence="8">JHB</strain>
    </source>
</reference>
<keyword evidence="4" id="KW-0862">Zinc</keyword>
<dbReference type="SUPFAM" id="SSF63411">
    <property type="entry name" value="LuxS/MPP-like metallohydrolase"/>
    <property type="match status" value="1"/>
</dbReference>
<name>B0X0C2_CULQU</name>
<sequence>MVISEELVLATQLDSGLRVASEDSGSQIFTVFLWIDAVSRYEDACNNCVAHFLREMQEFKGNLQATAGEVNLGDLVKLAEYSLGMIGYTFVGKAPADSPVRK</sequence>
<dbReference type="STRING" id="7176.B0X0C2"/>
<evidence type="ECO:0000256" key="4">
    <source>
        <dbReference type="ARBA" id="ARBA00022833"/>
    </source>
</evidence>
<dbReference type="AlphaFoldDB" id="B0X0C2"/>
<dbReference type="GO" id="GO:0046872">
    <property type="term" value="F:metal ion binding"/>
    <property type="evidence" value="ECO:0007669"/>
    <property type="project" value="UniProtKB-KW"/>
</dbReference>
<accession>B0X0C2</accession>
<evidence type="ECO:0000313" key="7">
    <source>
        <dbReference type="EMBL" id="EDS38083.1"/>
    </source>
</evidence>
<dbReference type="PANTHER" id="PTHR11851">
    <property type="entry name" value="METALLOPROTEASE"/>
    <property type="match status" value="1"/>
</dbReference>
<dbReference type="eggNOG" id="KOG0960">
    <property type="taxonomic scope" value="Eukaryota"/>
</dbReference>
<keyword evidence="1" id="KW-0645">Protease</keyword>
<dbReference type="InterPro" id="IPR050361">
    <property type="entry name" value="MPP/UQCRC_Complex"/>
</dbReference>
<dbReference type="InParanoid" id="B0X0C2"/>
<evidence type="ECO:0000256" key="5">
    <source>
        <dbReference type="ARBA" id="ARBA00023049"/>
    </source>
</evidence>
<dbReference type="HOGENOM" id="CLU_2280144_0_0_1"/>
<dbReference type="GO" id="GO:0006627">
    <property type="term" value="P:protein processing involved in protein targeting to mitochondrion"/>
    <property type="evidence" value="ECO:0007669"/>
    <property type="project" value="TreeGrafter"/>
</dbReference>
<keyword evidence="3" id="KW-0378">Hydrolase</keyword>
<reference evidence="7" key="1">
    <citation type="submission" date="2007-03" db="EMBL/GenBank/DDBJ databases">
        <title>Annotation of Culex pipiens quinquefasciatus.</title>
        <authorList>
            <consortium name="The Broad Institute Genome Sequencing Platform"/>
            <person name="Atkinson P.W."/>
            <person name="Hemingway J."/>
            <person name="Christensen B.M."/>
            <person name="Higgs S."/>
            <person name="Kodira C."/>
            <person name="Hannick L."/>
            <person name="Megy K."/>
            <person name="O'Leary S."/>
            <person name="Pearson M."/>
            <person name="Haas B.J."/>
            <person name="Mauceli E."/>
            <person name="Wortman J.R."/>
            <person name="Lee N.H."/>
            <person name="Guigo R."/>
            <person name="Stanke M."/>
            <person name="Alvarado L."/>
            <person name="Amedeo P."/>
            <person name="Antoine C.H."/>
            <person name="Arensburger P."/>
            <person name="Bidwell S.L."/>
            <person name="Crawford M."/>
            <person name="Camaro F."/>
            <person name="Devon K."/>
            <person name="Engels R."/>
            <person name="Hammond M."/>
            <person name="Howarth C."/>
            <person name="Koehrsen M."/>
            <person name="Lawson D."/>
            <person name="Montgomery P."/>
            <person name="Nene V."/>
            <person name="Nusbaum C."/>
            <person name="Puiu D."/>
            <person name="Romero-Severson J."/>
            <person name="Severson D.W."/>
            <person name="Shumway M."/>
            <person name="Sisk P."/>
            <person name="Stolte C."/>
            <person name="Zeng Q."/>
            <person name="Eisenstadt E."/>
            <person name="Fraser-Liggett C."/>
            <person name="Strausberg R."/>
            <person name="Galagan J."/>
            <person name="Birren B."/>
            <person name="Collins F.H."/>
        </authorList>
    </citation>
    <scope>NUCLEOTIDE SEQUENCE [LARGE SCALE GENOMIC DNA]</scope>
    <source>
        <strain evidence="7">JHB</strain>
    </source>
</reference>
<evidence type="ECO:0000313" key="8">
    <source>
        <dbReference type="EnsemblMetazoa" id="CPIJ012858-PA"/>
    </source>
</evidence>
<keyword evidence="2" id="KW-0479">Metal-binding</keyword>
<dbReference type="Proteomes" id="UP000002320">
    <property type="component" value="Unassembled WGS sequence"/>
</dbReference>
<evidence type="ECO:0000259" key="6">
    <source>
        <dbReference type="Pfam" id="PF00675"/>
    </source>
</evidence>
<feature type="domain" description="Peptidase M16 N-terminal" evidence="6">
    <location>
        <begin position="18"/>
        <end position="61"/>
    </location>
</feature>
<evidence type="ECO:0000256" key="2">
    <source>
        <dbReference type="ARBA" id="ARBA00022723"/>
    </source>
</evidence>
<evidence type="ECO:0000256" key="3">
    <source>
        <dbReference type="ARBA" id="ARBA00022801"/>
    </source>
</evidence>
<dbReference type="GO" id="GO:0005739">
    <property type="term" value="C:mitochondrion"/>
    <property type="evidence" value="ECO:0007669"/>
    <property type="project" value="TreeGrafter"/>
</dbReference>
<dbReference type="Gene3D" id="3.30.830.10">
    <property type="entry name" value="Metalloenzyme, LuxS/M16 peptidase-like"/>
    <property type="match status" value="1"/>
</dbReference>
<dbReference type="InterPro" id="IPR011765">
    <property type="entry name" value="Pept_M16_N"/>
</dbReference>